<dbReference type="Proteomes" id="UP000199226">
    <property type="component" value="Unassembled WGS sequence"/>
</dbReference>
<reference evidence="3" key="1">
    <citation type="submission" date="2016-10" db="EMBL/GenBank/DDBJ databases">
        <authorList>
            <person name="Varghese N."/>
            <person name="Submissions S."/>
        </authorList>
    </citation>
    <scope>NUCLEOTIDE SEQUENCE [LARGE SCALE GENOMIC DNA]</scope>
    <source>
        <strain evidence="3">DSM 24536</strain>
    </source>
</reference>
<evidence type="ECO:0000313" key="2">
    <source>
        <dbReference type="EMBL" id="SDL89436.1"/>
    </source>
</evidence>
<organism evidence="2 3">
    <name type="scientific">Daejeonella rubra</name>
    <dbReference type="NCBI Taxonomy" id="990371"/>
    <lineage>
        <taxon>Bacteria</taxon>
        <taxon>Pseudomonadati</taxon>
        <taxon>Bacteroidota</taxon>
        <taxon>Sphingobacteriia</taxon>
        <taxon>Sphingobacteriales</taxon>
        <taxon>Sphingobacteriaceae</taxon>
        <taxon>Daejeonella</taxon>
    </lineage>
</organism>
<name>A0A1G9NS50_9SPHI</name>
<keyword evidence="1" id="KW-0472">Membrane</keyword>
<dbReference type="EMBL" id="FNHH01000003">
    <property type="protein sequence ID" value="SDL89436.1"/>
    <property type="molecule type" value="Genomic_DNA"/>
</dbReference>
<sequence length="138" mass="15412">MKNGKIVVRMSKSSGIYNKANKYLLKFAGEEDFTMNYLNNRVEYDVFPGKHVVEVGNGDTGQMKEIEVKQGESKIITINPSATYKLGLGIMIGFAAVGIIIPILILKKFSILMLIPLIPLGFFRKTQFKDSFALTCNE</sequence>
<dbReference type="STRING" id="990371.SAMN05421813_103166"/>
<dbReference type="RefSeq" id="WP_090700024.1">
    <property type="nucleotide sequence ID" value="NZ_FNHH01000003.1"/>
</dbReference>
<keyword evidence="1" id="KW-0812">Transmembrane</keyword>
<dbReference type="AlphaFoldDB" id="A0A1G9NS50"/>
<keyword evidence="1" id="KW-1133">Transmembrane helix</keyword>
<evidence type="ECO:0000256" key="1">
    <source>
        <dbReference type="SAM" id="Phobius"/>
    </source>
</evidence>
<proteinExistence type="predicted"/>
<keyword evidence="3" id="KW-1185">Reference proteome</keyword>
<protein>
    <submittedName>
        <fullName evidence="2">Uncharacterized protein</fullName>
    </submittedName>
</protein>
<dbReference type="OrthoDB" id="1364771at2"/>
<evidence type="ECO:0000313" key="3">
    <source>
        <dbReference type="Proteomes" id="UP000199226"/>
    </source>
</evidence>
<accession>A0A1G9NS50</accession>
<gene>
    <name evidence="2" type="ORF">SAMN05421813_103166</name>
</gene>
<feature type="transmembrane region" description="Helical" evidence="1">
    <location>
        <begin position="86"/>
        <end position="106"/>
    </location>
</feature>